<feature type="region of interest" description="Disordered" evidence="1">
    <location>
        <begin position="21"/>
        <end position="59"/>
    </location>
</feature>
<proteinExistence type="predicted"/>
<feature type="signal peptide" evidence="2">
    <location>
        <begin position="1"/>
        <end position="23"/>
    </location>
</feature>
<evidence type="ECO:0000256" key="2">
    <source>
        <dbReference type="SAM" id="SignalP"/>
    </source>
</evidence>
<evidence type="ECO:0000313" key="4">
    <source>
        <dbReference type="Proteomes" id="UP000828390"/>
    </source>
</evidence>
<keyword evidence="2" id="KW-0732">Signal</keyword>
<evidence type="ECO:0008006" key="5">
    <source>
        <dbReference type="Google" id="ProtNLM"/>
    </source>
</evidence>
<name>A0A9D4D6E4_DREPO</name>
<reference evidence="3" key="1">
    <citation type="journal article" date="2019" name="bioRxiv">
        <title>The Genome of the Zebra Mussel, Dreissena polymorpha: A Resource for Invasive Species Research.</title>
        <authorList>
            <person name="McCartney M.A."/>
            <person name="Auch B."/>
            <person name="Kono T."/>
            <person name="Mallez S."/>
            <person name="Zhang Y."/>
            <person name="Obille A."/>
            <person name="Becker A."/>
            <person name="Abrahante J.E."/>
            <person name="Garbe J."/>
            <person name="Badalamenti J.P."/>
            <person name="Herman A."/>
            <person name="Mangelson H."/>
            <person name="Liachko I."/>
            <person name="Sullivan S."/>
            <person name="Sone E.D."/>
            <person name="Koren S."/>
            <person name="Silverstein K.A.T."/>
            <person name="Beckman K.B."/>
            <person name="Gohl D.M."/>
        </authorList>
    </citation>
    <scope>NUCLEOTIDE SEQUENCE</scope>
    <source>
        <strain evidence="3">Duluth1</strain>
        <tissue evidence="3">Whole animal</tissue>
    </source>
</reference>
<evidence type="ECO:0000313" key="3">
    <source>
        <dbReference type="EMBL" id="KAH3739545.1"/>
    </source>
</evidence>
<gene>
    <name evidence="3" type="ORF">DPMN_046199</name>
</gene>
<dbReference type="Proteomes" id="UP000828390">
    <property type="component" value="Unassembled WGS sequence"/>
</dbReference>
<protein>
    <recommendedName>
        <fullName evidence="5">Secreted protein</fullName>
    </recommendedName>
</protein>
<reference evidence="3" key="2">
    <citation type="submission" date="2020-11" db="EMBL/GenBank/DDBJ databases">
        <authorList>
            <person name="McCartney M.A."/>
            <person name="Auch B."/>
            <person name="Kono T."/>
            <person name="Mallez S."/>
            <person name="Becker A."/>
            <person name="Gohl D.M."/>
            <person name="Silverstein K.A.T."/>
            <person name="Koren S."/>
            <person name="Bechman K.B."/>
            <person name="Herman A."/>
            <person name="Abrahante J.E."/>
            <person name="Garbe J."/>
        </authorList>
    </citation>
    <scope>NUCLEOTIDE SEQUENCE</scope>
    <source>
        <strain evidence="3">Duluth1</strain>
        <tissue evidence="3">Whole animal</tissue>
    </source>
</reference>
<dbReference type="EMBL" id="JAIWYP010000011">
    <property type="protein sequence ID" value="KAH3739545.1"/>
    <property type="molecule type" value="Genomic_DNA"/>
</dbReference>
<organism evidence="3 4">
    <name type="scientific">Dreissena polymorpha</name>
    <name type="common">Zebra mussel</name>
    <name type="synonym">Mytilus polymorpha</name>
    <dbReference type="NCBI Taxonomy" id="45954"/>
    <lineage>
        <taxon>Eukaryota</taxon>
        <taxon>Metazoa</taxon>
        <taxon>Spiralia</taxon>
        <taxon>Lophotrochozoa</taxon>
        <taxon>Mollusca</taxon>
        <taxon>Bivalvia</taxon>
        <taxon>Autobranchia</taxon>
        <taxon>Heteroconchia</taxon>
        <taxon>Euheterodonta</taxon>
        <taxon>Imparidentia</taxon>
        <taxon>Neoheterodontei</taxon>
        <taxon>Myida</taxon>
        <taxon>Dreissenoidea</taxon>
        <taxon>Dreissenidae</taxon>
        <taxon>Dreissena</taxon>
    </lineage>
</organism>
<accession>A0A9D4D6E4</accession>
<dbReference type="AlphaFoldDB" id="A0A9D4D6E4"/>
<evidence type="ECO:0000256" key="1">
    <source>
        <dbReference type="SAM" id="MobiDB-lite"/>
    </source>
</evidence>
<comment type="caution">
    <text evidence="3">The sequence shown here is derived from an EMBL/GenBank/DDBJ whole genome shotgun (WGS) entry which is preliminary data.</text>
</comment>
<feature type="chain" id="PRO_5038629442" description="Secreted protein" evidence="2">
    <location>
        <begin position="24"/>
        <end position="103"/>
    </location>
</feature>
<keyword evidence="4" id="KW-1185">Reference proteome</keyword>
<sequence>MKLTVGIAPWTLLAELCPAPARGSNGPLDPQQITISRPLTRNPGSAHGHNQESDDVISDEVEAEDYAPAHGIIILTSTVRMRQTPRDLSGAGLFYMGTLQDIF</sequence>
<feature type="compositionally biased region" description="Polar residues" evidence="1">
    <location>
        <begin position="31"/>
        <end position="43"/>
    </location>
</feature>